<gene>
    <name evidence="1" type="ORF">CLV36_101219</name>
</gene>
<dbReference type="EMBL" id="PVTZ01000001">
    <property type="protein sequence ID" value="PRZ17123.1"/>
    <property type="molecule type" value="Genomic_DNA"/>
</dbReference>
<proteinExistence type="predicted"/>
<name>A0ABX5ET20_9BACL</name>
<evidence type="ECO:0000313" key="1">
    <source>
        <dbReference type="EMBL" id="PRZ17123.1"/>
    </source>
</evidence>
<reference evidence="1 2" key="1">
    <citation type="submission" date="2018-03" db="EMBL/GenBank/DDBJ databases">
        <title>Genomic Encyclopedia of Archaeal and Bacterial Type Strains, Phase II (KMG-II): from individual species to whole genera.</title>
        <authorList>
            <person name="Goeker M."/>
        </authorList>
    </citation>
    <scope>NUCLEOTIDE SEQUENCE [LARGE SCALE GENOMIC DNA]</scope>
    <source>
        <strain evidence="1 2">RHA1</strain>
    </source>
</reference>
<dbReference type="InterPro" id="IPR025617">
    <property type="entry name" value="YqzL"/>
</dbReference>
<dbReference type="Proteomes" id="UP000238836">
    <property type="component" value="Unassembled WGS sequence"/>
</dbReference>
<dbReference type="RefSeq" id="WP_022736641.1">
    <property type="nucleotide sequence ID" value="NZ_PVTZ01000001.1"/>
</dbReference>
<dbReference type="Pfam" id="PF14006">
    <property type="entry name" value="YqzL"/>
    <property type="match status" value="1"/>
</dbReference>
<accession>A0ABX5ET20</accession>
<comment type="caution">
    <text evidence="1">The sequence shown here is derived from an EMBL/GenBank/DDBJ whole genome shotgun (WGS) entry which is preliminary data.</text>
</comment>
<organism evidence="1 2">
    <name type="scientific">Laceyella sediminis</name>
    <dbReference type="NCBI Taxonomy" id="573074"/>
    <lineage>
        <taxon>Bacteria</taxon>
        <taxon>Bacillati</taxon>
        <taxon>Bacillota</taxon>
        <taxon>Bacilli</taxon>
        <taxon>Bacillales</taxon>
        <taxon>Thermoactinomycetaceae</taxon>
        <taxon>Laceyella</taxon>
    </lineage>
</organism>
<protein>
    <submittedName>
        <fullName evidence="1">YqzL-like protein</fullName>
    </submittedName>
</protein>
<sequence>MQNLAWNIFQRTGSVDAYLLYRDLAVPQQTDGNERPEEDEEDG</sequence>
<evidence type="ECO:0000313" key="2">
    <source>
        <dbReference type="Proteomes" id="UP000238836"/>
    </source>
</evidence>
<keyword evidence="2" id="KW-1185">Reference proteome</keyword>